<dbReference type="InterPro" id="IPR001387">
    <property type="entry name" value="Cro/C1-type_HTH"/>
</dbReference>
<keyword evidence="3" id="KW-1185">Reference proteome</keyword>
<dbReference type="CDD" id="cd00093">
    <property type="entry name" value="HTH_XRE"/>
    <property type="match status" value="1"/>
</dbReference>
<dbReference type="InterPro" id="IPR041413">
    <property type="entry name" value="MLTR_LBD"/>
</dbReference>
<organism evidence="2 3">
    <name type="scientific">Kineococcus endophyticus</name>
    <dbReference type="NCBI Taxonomy" id="1181883"/>
    <lineage>
        <taxon>Bacteria</taxon>
        <taxon>Bacillati</taxon>
        <taxon>Actinomycetota</taxon>
        <taxon>Actinomycetes</taxon>
        <taxon>Kineosporiales</taxon>
        <taxon>Kineosporiaceae</taxon>
        <taxon>Kineococcus</taxon>
    </lineage>
</organism>
<dbReference type="EMBL" id="JBFNQN010000016">
    <property type="protein sequence ID" value="MEW9267247.1"/>
    <property type="molecule type" value="Genomic_DNA"/>
</dbReference>
<evidence type="ECO:0000259" key="1">
    <source>
        <dbReference type="Pfam" id="PF17765"/>
    </source>
</evidence>
<accession>A0ABV3PC87</accession>
<gene>
    <name evidence="2" type="ORF">AB1207_21050</name>
</gene>
<dbReference type="InterPro" id="IPR010982">
    <property type="entry name" value="Lambda_DNA-bd_dom_sf"/>
</dbReference>
<feature type="domain" description="MmyB-like transcription regulator ligand binding" evidence="1">
    <location>
        <begin position="107"/>
        <end position="276"/>
    </location>
</feature>
<dbReference type="Gene3D" id="1.10.260.40">
    <property type="entry name" value="lambda repressor-like DNA-binding domains"/>
    <property type="match status" value="1"/>
</dbReference>
<proteinExistence type="predicted"/>
<sequence>MDNRDEIRTFLTTRRAKITPERAGLVVHGTRRVPGLRRGEVAGLAGVSAEYYAHLERGNLGGVSESVLHALGTALQLDEAERAHLQDLARAAGPAARTRRRPAPQGVRAGLRRVVDGLGDLPAYVRNGRLDLLVFNRMARALYAPVFATPRATGQEPNTARFTFLDDRARDFWADWSRAADETVAILRTEAGRDPFDKGLSDLVGELSTRSEEFRTRWAAHDVRLHSTGAKHYHHPVVGDLELAYESLQPAADPGLTLLVFSAEPGSASHDGLRLLSSWDASPAAVETES</sequence>
<dbReference type="RefSeq" id="WP_367640512.1">
    <property type="nucleotide sequence ID" value="NZ_JBFNQN010000016.1"/>
</dbReference>
<name>A0ABV3PC87_9ACTN</name>
<evidence type="ECO:0000313" key="2">
    <source>
        <dbReference type="EMBL" id="MEW9267247.1"/>
    </source>
</evidence>
<dbReference type="Proteomes" id="UP001555826">
    <property type="component" value="Unassembled WGS sequence"/>
</dbReference>
<dbReference type="PANTHER" id="PTHR35010:SF2">
    <property type="entry name" value="BLL4672 PROTEIN"/>
    <property type="match status" value="1"/>
</dbReference>
<dbReference type="Gene3D" id="3.30.450.180">
    <property type="match status" value="1"/>
</dbReference>
<evidence type="ECO:0000313" key="3">
    <source>
        <dbReference type="Proteomes" id="UP001555826"/>
    </source>
</evidence>
<dbReference type="Pfam" id="PF17765">
    <property type="entry name" value="MLTR_LBD"/>
    <property type="match status" value="1"/>
</dbReference>
<comment type="caution">
    <text evidence="2">The sequence shown here is derived from an EMBL/GenBank/DDBJ whole genome shotgun (WGS) entry which is preliminary data.</text>
</comment>
<reference evidence="2 3" key="1">
    <citation type="submission" date="2024-07" db="EMBL/GenBank/DDBJ databases">
        <authorList>
            <person name="Thanompreechachai J."/>
            <person name="Duangmal K."/>
        </authorList>
    </citation>
    <scope>NUCLEOTIDE SEQUENCE [LARGE SCALE GENOMIC DNA]</scope>
    <source>
        <strain evidence="2 3">KCTC 19886</strain>
    </source>
</reference>
<dbReference type="SUPFAM" id="SSF47413">
    <property type="entry name" value="lambda repressor-like DNA-binding domains"/>
    <property type="match status" value="1"/>
</dbReference>
<dbReference type="Pfam" id="PF13560">
    <property type="entry name" value="HTH_31"/>
    <property type="match status" value="1"/>
</dbReference>
<protein>
    <submittedName>
        <fullName evidence="2">Helix-turn-helix transcriptional regulator</fullName>
    </submittedName>
</protein>
<dbReference type="PANTHER" id="PTHR35010">
    <property type="entry name" value="BLL4672 PROTEIN-RELATED"/>
    <property type="match status" value="1"/>
</dbReference>